<keyword evidence="2" id="KW-1185">Reference proteome</keyword>
<dbReference type="AlphaFoldDB" id="A0A0C3EY98"/>
<sequence length="74" mass="8272">MRLSYSFLSFSSSFGVMRRILSIVHSPLFSSSQADSIRGFLWRLPHFDDILSETSHLVAPHFGPTICVAANLIC</sequence>
<name>A0A0C3EY98_PILCF</name>
<evidence type="ECO:0000313" key="1">
    <source>
        <dbReference type="EMBL" id="KIM77495.1"/>
    </source>
</evidence>
<reference evidence="1 2" key="1">
    <citation type="submission" date="2014-04" db="EMBL/GenBank/DDBJ databases">
        <authorList>
            <consortium name="DOE Joint Genome Institute"/>
            <person name="Kuo A."/>
            <person name="Tarkka M."/>
            <person name="Buscot F."/>
            <person name="Kohler A."/>
            <person name="Nagy L.G."/>
            <person name="Floudas D."/>
            <person name="Copeland A."/>
            <person name="Barry K.W."/>
            <person name="Cichocki N."/>
            <person name="Veneault-Fourrey C."/>
            <person name="LaButti K."/>
            <person name="Lindquist E.A."/>
            <person name="Lipzen A."/>
            <person name="Lundell T."/>
            <person name="Morin E."/>
            <person name="Murat C."/>
            <person name="Sun H."/>
            <person name="Tunlid A."/>
            <person name="Henrissat B."/>
            <person name="Grigoriev I.V."/>
            <person name="Hibbett D.S."/>
            <person name="Martin F."/>
            <person name="Nordberg H.P."/>
            <person name="Cantor M.N."/>
            <person name="Hua S.X."/>
        </authorList>
    </citation>
    <scope>NUCLEOTIDE SEQUENCE [LARGE SCALE GENOMIC DNA]</scope>
    <source>
        <strain evidence="1 2">F 1598</strain>
    </source>
</reference>
<proteinExistence type="predicted"/>
<reference evidence="2" key="2">
    <citation type="submission" date="2015-01" db="EMBL/GenBank/DDBJ databases">
        <title>Evolutionary Origins and Diversification of the Mycorrhizal Mutualists.</title>
        <authorList>
            <consortium name="DOE Joint Genome Institute"/>
            <consortium name="Mycorrhizal Genomics Consortium"/>
            <person name="Kohler A."/>
            <person name="Kuo A."/>
            <person name="Nagy L.G."/>
            <person name="Floudas D."/>
            <person name="Copeland A."/>
            <person name="Barry K.W."/>
            <person name="Cichocki N."/>
            <person name="Veneault-Fourrey C."/>
            <person name="LaButti K."/>
            <person name="Lindquist E.A."/>
            <person name="Lipzen A."/>
            <person name="Lundell T."/>
            <person name="Morin E."/>
            <person name="Murat C."/>
            <person name="Riley R."/>
            <person name="Ohm R."/>
            <person name="Sun H."/>
            <person name="Tunlid A."/>
            <person name="Henrissat B."/>
            <person name="Grigoriev I.V."/>
            <person name="Hibbett D.S."/>
            <person name="Martin F."/>
        </authorList>
    </citation>
    <scope>NUCLEOTIDE SEQUENCE [LARGE SCALE GENOMIC DNA]</scope>
    <source>
        <strain evidence="2">F 1598</strain>
    </source>
</reference>
<dbReference type="InParanoid" id="A0A0C3EY98"/>
<protein>
    <submittedName>
        <fullName evidence="1">Uncharacterized protein</fullName>
    </submittedName>
</protein>
<organism evidence="1 2">
    <name type="scientific">Piloderma croceum (strain F 1598)</name>
    <dbReference type="NCBI Taxonomy" id="765440"/>
    <lineage>
        <taxon>Eukaryota</taxon>
        <taxon>Fungi</taxon>
        <taxon>Dikarya</taxon>
        <taxon>Basidiomycota</taxon>
        <taxon>Agaricomycotina</taxon>
        <taxon>Agaricomycetes</taxon>
        <taxon>Agaricomycetidae</taxon>
        <taxon>Atheliales</taxon>
        <taxon>Atheliaceae</taxon>
        <taxon>Piloderma</taxon>
    </lineage>
</organism>
<dbReference type="EMBL" id="KN833024">
    <property type="protein sequence ID" value="KIM77495.1"/>
    <property type="molecule type" value="Genomic_DNA"/>
</dbReference>
<dbReference type="HOGENOM" id="CLU_2688689_0_0_1"/>
<evidence type="ECO:0000313" key="2">
    <source>
        <dbReference type="Proteomes" id="UP000054166"/>
    </source>
</evidence>
<gene>
    <name evidence="1" type="ORF">PILCRDRAFT_616536</name>
</gene>
<accession>A0A0C3EY98</accession>
<dbReference type="Proteomes" id="UP000054166">
    <property type="component" value="Unassembled WGS sequence"/>
</dbReference>